<dbReference type="Gene3D" id="1.10.150.750">
    <property type="match status" value="1"/>
</dbReference>
<dbReference type="GO" id="GO:0016787">
    <property type="term" value="F:hydrolase activity"/>
    <property type="evidence" value="ECO:0007669"/>
    <property type="project" value="UniProtKB-KW"/>
</dbReference>
<dbReference type="PANTHER" id="PTHR43316:SF9">
    <property type="entry name" value="ACID DEHALOGENASE, PUTATIVE (AFU_ORTHOLOGUE AFUA_6G14460)-RELATED"/>
    <property type="match status" value="1"/>
</dbReference>
<comment type="caution">
    <text evidence="2">The sequence shown here is derived from an EMBL/GenBank/DDBJ whole genome shotgun (WGS) entry which is preliminary data.</text>
</comment>
<keyword evidence="1" id="KW-0378">Hydrolase</keyword>
<keyword evidence="3" id="KW-1185">Reference proteome</keyword>
<gene>
    <name evidence="2" type="ORF">GGX14DRAFT_674953</name>
</gene>
<dbReference type="Pfam" id="PF00702">
    <property type="entry name" value="Hydrolase"/>
    <property type="match status" value="1"/>
</dbReference>
<dbReference type="InterPro" id="IPR023214">
    <property type="entry name" value="HAD_sf"/>
</dbReference>
<dbReference type="SUPFAM" id="SSF56784">
    <property type="entry name" value="HAD-like"/>
    <property type="match status" value="1"/>
</dbReference>
<proteinExistence type="predicted"/>
<evidence type="ECO:0000313" key="3">
    <source>
        <dbReference type="Proteomes" id="UP001219525"/>
    </source>
</evidence>
<dbReference type="InterPro" id="IPR051540">
    <property type="entry name" value="S-2-haloacid_dehalogenase"/>
</dbReference>
<protein>
    <submittedName>
        <fullName evidence="2">Haloacid dehalogenase</fullName>
    </submittedName>
</protein>
<reference evidence="2" key="1">
    <citation type="submission" date="2023-03" db="EMBL/GenBank/DDBJ databases">
        <title>Massive genome expansion in bonnet fungi (Mycena s.s.) driven by repeated elements and novel gene families across ecological guilds.</title>
        <authorList>
            <consortium name="Lawrence Berkeley National Laboratory"/>
            <person name="Harder C.B."/>
            <person name="Miyauchi S."/>
            <person name="Viragh M."/>
            <person name="Kuo A."/>
            <person name="Thoen E."/>
            <person name="Andreopoulos B."/>
            <person name="Lu D."/>
            <person name="Skrede I."/>
            <person name="Drula E."/>
            <person name="Henrissat B."/>
            <person name="Morin E."/>
            <person name="Kohler A."/>
            <person name="Barry K."/>
            <person name="LaButti K."/>
            <person name="Morin E."/>
            <person name="Salamov A."/>
            <person name="Lipzen A."/>
            <person name="Mereny Z."/>
            <person name="Hegedus B."/>
            <person name="Baldrian P."/>
            <person name="Stursova M."/>
            <person name="Weitz H."/>
            <person name="Taylor A."/>
            <person name="Grigoriev I.V."/>
            <person name="Nagy L.G."/>
            <person name="Martin F."/>
            <person name="Kauserud H."/>
        </authorList>
    </citation>
    <scope>NUCLEOTIDE SEQUENCE</scope>
    <source>
        <strain evidence="2">9144</strain>
    </source>
</reference>
<evidence type="ECO:0000256" key="1">
    <source>
        <dbReference type="ARBA" id="ARBA00022801"/>
    </source>
</evidence>
<sequence length="281" mass="31037">MSNISLRDFRVIIFDCYGTLCDWESGICTALEPLLKRFPSSAIWTRREALLAFTEVEKNLQTKDPTMLYRDLLTKAHAVLADGLQGQETPNSLSKNSADEHAEFGASIKEWPIFPDTCDALRVLEKHYKLVILSNVDHASFAYTHAKLSDDTAAALTVYSRPASDSRTQWLPQTTPSSRSPFSLILTAQDTGAYKPDPQGMLSALDIIQKEFGVGKDKVLVVAQSLYHDIDPSSKLGVNGVWIDRQGANMGLETIGEAPKWRKRYATLGEMAGAVEAEGKL</sequence>
<dbReference type="Gene3D" id="3.40.50.1000">
    <property type="entry name" value="HAD superfamily/HAD-like"/>
    <property type="match status" value="1"/>
</dbReference>
<dbReference type="SFLD" id="SFLDG01129">
    <property type="entry name" value="C1.5:_HAD__Beta-PGM__Phosphata"/>
    <property type="match status" value="1"/>
</dbReference>
<dbReference type="Proteomes" id="UP001219525">
    <property type="component" value="Unassembled WGS sequence"/>
</dbReference>
<dbReference type="EMBL" id="JARJCW010000009">
    <property type="protein sequence ID" value="KAJ7220511.1"/>
    <property type="molecule type" value="Genomic_DNA"/>
</dbReference>
<dbReference type="InterPro" id="IPR036412">
    <property type="entry name" value="HAD-like_sf"/>
</dbReference>
<accession>A0AAD6YJY8</accession>
<evidence type="ECO:0000313" key="2">
    <source>
        <dbReference type="EMBL" id="KAJ7220511.1"/>
    </source>
</evidence>
<dbReference type="AlphaFoldDB" id="A0AAD6YJY8"/>
<dbReference type="PANTHER" id="PTHR43316">
    <property type="entry name" value="HYDROLASE, HALOACID DELAHOGENASE-RELATED"/>
    <property type="match status" value="1"/>
</dbReference>
<name>A0AAD6YJY8_9AGAR</name>
<organism evidence="2 3">
    <name type="scientific">Mycena pura</name>
    <dbReference type="NCBI Taxonomy" id="153505"/>
    <lineage>
        <taxon>Eukaryota</taxon>
        <taxon>Fungi</taxon>
        <taxon>Dikarya</taxon>
        <taxon>Basidiomycota</taxon>
        <taxon>Agaricomycotina</taxon>
        <taxon>Agaricomycetes</taxon>
        <taxon>Agaricomycetidae</taxon>
        <taxon>Agaricales</taxon>
        <taxon>Marasmiineae</taxon>
        <taxon>Mycenaceae</taxon>
        <taxon>Mycena</taxon>
    </lineage>
</organism>
<dbReference type="SFLD" id="SFLDS00003">
    <property type="entry name" value="Haloacid_Dehalogenase"/>
    <property type="match status" value="1"/>
</dbReference>